<dbReference type="GO" id="GO:0035312">
    <property type="term" value="F:5'-3' DNA exonuclease activity"/>
    <property type="evidence" value="ECO:0007669"/>
    <property type="project" value="TreeGrafter"/>
</dbReference>
<dbReference type="InterPro" id="IPR052018">
    <property type="entry name" value="PHP_domain"/>
</dbReference>
<dbReference type="AlphaFoldDB" id="K1RR24"/>
<gene>
    <name evidence="2" type="ORF">LEA_20878</name>
</gene>
<dbReference type="InterPro" id="IPR016195">
    <property type="entry name" value="Pol/histidinol_Pase-like"/>
</dbReference>
<dbReference type="InterPro" id="IPR003141">
    <property type="entry name" value="Pol/His_phosphatase_N"/>
</dbReference>
<dbReference type="SMART" id="SM00481">
    <property type="entry name" value="POLIIIAc"/>
    <property type="match status" value="1"/>
</dbReference>
<evidence type="ECO:0000313" key="2">
    <source>
        <dbReference type="EMBL" id="EKC43965.1"/>
    </source>
</evidence>
<dbReference type="GO" id="GO:0004534">
    <property type="term" value="F:5'-3' RNA exonuclease activity"/>
    <property type="evidence" value="ECO:0007669"/>
    <property type="project" value="TreeGrafter"/>
</dbReference>
<name>K1RR24_9ZZZZ</name>
<dbReference type="EMBL" id="AJWY01014366">
    <property type="protein sequence ID" value="EKC43965.1"/>
    <property type="molecule type" value="Genomic_DNA"/>
</dbReference>
<feature type="domain" description="Polymerase/histidinol phosphatase N-terminal" evidence="1">
    <location>
        <begin position="3"/>
        <end position="68"/>
    </location>
</feature>
<proteinExistence type="predicted"/>
<dbReference type="Pfam" id="PF02811">
    <property type="entry name" value="PHP"/>
    <property type="match status" value="1"/>
</dbReference>
<dbReference type="PANTHER" id="PTHR42924">
    <property type="entry name" value="EXONUCLEASE"/>
    <property type="match status" value="1"/>
</dbReference>
<dbReference type="SUPFAM" id="SSF89550">
    <property type="entry name" value="PHP domain-like"/>
    <property type="match status" value="1"/>
</dbReference>
<organism evidence="2">
    <name type="scientific">human gut metagenome</name>
    <dbReference type="NCBI Taxonomy" id="408170"/>
    <lineage>
        <taxon>unclassified sequences</taxon>
        <taxon>metagenomes</taxon>
        <taxon>organismal metagenomes</taxon>
    </lineage>
</organism>
<protein>
    <submittedName>
        <fullName evidence="2">Protein containing Polymerase and histidinol phosphatase</fullName>
    </submittedName>
</protein>
<comment type="caution">
    <text evidence="2">The sequence shown here is derived from an EMBL/GenBank/DDBJ whole genome shotgun (WGS) entry which is preliminary data.</text>
</comment>
<accession>K1RR24</accession>
<reference evidence="2" key="1">
    <citation type="journal article" date="2013" name="Environ. Microbiol.">
        <title>Microbiota from the distal guts of lean and obese adolescents exhibit partial functional redundancy besides clear differences in community structure.</title>
        <authorList>
            <person name="Ferrer M."/>
            <person name="Ruiz A."/>
            <person name="Lanza F."/>
            <person name="Haange S.B."/>
            <person name="Oberbach A."/>
            <person name="Till H."/>
            <person name="Bargiela R."/>
            <person name="Campoy C."/>
            <person name="Segura M.T."/>
            <person name="Richter M."/>
            <person name="von Bergen M."/>
            <person name="Seifert J."/>
            <person name="Suarez A."/>
        </authorList>
    </citation>
    <scope>NUCLEOTIDE SEQUENCE</scope>
</reference>
<dbReference type="InterPro" id="IPR004013">
    <property type="entry name" value="PHP_dom"/>
</dbReference>
<sequence>MGGDLHCHTKLSDGSLGIEDLVLLAKKKGIETIAITDHDCLAGTVRGKIIGDRYGVNVIPGVELSSRDEKTRKIRRYTLLSQRRTGQAPGALPQKLACP</sequence>
<dbReference type="PANTHER" id="PTHR42924:SF3">
    <property type="entry name" value="POLYMERASE_HISTIDINOL PHOSPHATASE N-TERMINAL DOMAIN-CONTAINING PROTEIN"/>
    <property type="match status" value="1"/>
</dbReference>
<dbReference type="Gene3D" id="3.20.20.140">
    <property type="entry name" value="Metal-dependent hydrolases"/>
    <property type="match status" value="1"/>
</dbReference>
<evidence type="ECO:0000259" key="1">
    <source>
        <dbReference type="SMART" id="SM00481"/>
    </source>
</evidence>